<dbReference type="PANTHER" id="PTHR23028">
    <property type="entry name" value="ACETYLTRANSFERASE"/>
    <property type="match status" value="1"/>
</dbReference>
<evidence type="ECO:0000259" key="2">
    <source>
        <dbReference type="Pfam" id="PF01757"/>
    </source>
</evidence>
<dbReference type="InterPro" id="IPR002656">
    <property type="entry name" value="Acyl_transf_3_dom"/>
</dbReference>
<protein>
    <submittedName>
        <fullName evidence="3">Peptidoglycan/LPS O-acetylase OafA/YrhL</fullName>
    </submittedName>
</protein>
<feature type="transmembrane region" description="Helical" evidence="1">
    <location>
        <begin position="335"/>
        <end position="355"/>
    </location>
</feature>
<dbReference type="Pfam" id="PF01757">
    <property type="entry name" value="Acyl_transf_3"/>
    <property type="match status" value="1"/>
</dbReference>
<proteinExistence type="predicted"/>
<reference evidence="3 4" key="1">
    <citation type="submission" date="2019-06" db="EMBL/GenBank/DDBJ databases">
        <title>Genomic Encyclopedia of Type Strains, Phase IV (KMG-V): Genome sequencing to study the core and pangenomes of soil and plant-associated prokaryotes.</title>
        <authorList>
            <person name="Whitman W."/>
        </authorList>
    </citation>
    <scope>NUCLEOTIDE SEQUENCE [LARGE SCALE GENOMIC DNA]</scope>
    <source>
        <strain evidence="3 4">BR 11140</strain>
    </source>
</reference>
<keyword evidence="1" id="KW-0472">Membrane</keyword>
<feature type="domain" description="Acyltransferase 3" evidence="2">
    <location>
        <begin position="25"/>
        <end position="344"/>
    </location>
</feature>
<dbReference type="GO" id="GO:0016020">
    <property type="term" value="C:membrane"/>
    <property type="evidence" value="ECO:0007669"/>
    <property type="project" value="TreeGrafter"/>
</dbReference>
<dbReference type="PANTHER" id="PTHR23028:SF131">
    <property type="entry name" value="BLR2367 PROTEIN"/>
    <property type="match status" value="1"/>
</dbReference>
<gene>
    <name evidence="3" type="ORF">FBZ92_107194</name>
</gene>
<dbReference type="Proteomes" id="UP000318050">
    <property type="component" value="Unassembled WGS sequence"/>
</dbReference>
<keyword evidence="1" id="KW-1133">Transmembrane helix</keyword>
<feature type="transmembrane region" description="Helical" evidence="1">
    <location>
        <begin position="240"/>
        <end position="260"/>
    </location>
</feature>
<evidence type="ECO:0000313" key="3">
    <source>
        <dbReference type="EMBL" id="TWB59760.1"/>
    </source>
</evidence>
<evidence type="ECO:0000313" key="4">
    <source>
        <dbReference type="Proteomes" id="UP000318050"/>
    </source>
</evidence>
<comment type="caution">
    <text evidence="3">The sequence shown here is derived from an EMBL/GenBank/DDBJ whole genome shotgun (WGS) entry which is preliminary data.</text>
</comment>
<dbReference type="GO" id="GO:0016747">
    <property type="term" value="F:acyltransferase activity, transferring groups other than amino-acyl groups"/>
    <property type="evidence" value="ECO:0007669"/>
    <property type="project" value="InterPro"/>
</dbReference>
<dbReference type="EMBL" id="VITT01000007">
    <property type="protein sequence ID" value="TWB59760.1"/>
    <property type="molecule type" value="Genomic_DNA"/>
</dbReference>
<name>A0A560ITB7_9PROT</name>
<dbReference type="AlphaFoldDB" id="A0A560ITB7"/>
<feature type="transmembrane region" description="Helical" evidence="1">
    <location>
        <begin position="64"/>
        <end position="84"/>
    </location>
</feature>
<feature type="transmembrane region" description="Helical" evidence="1">
    <location>
        <begin position="105"/>
        <end position="123"/>
    </location>
</feature>
<accession>A0A560ITB7</accession>
<evidence type="ECO:0000256" key="1">
    <source>
        <dbReference type="SAM" id="Phobius"/>
    </source>
</evidence>
<feature type="transmembrane region" description="Helical" evidence="1">
    <location>
        <begin position="306"/>
        <end position="323"/>
    </location>
</feature>
<dbReference type="GO" id="GO:0000271">
    <property type="term" value="P:polysaccharide biosynthetic process"/>
    <property type="evidence" value="ECO:0007669"/>
    <property type="project" value="TreeGrafter"/>
</dbReference>
<feature type="transmembrane region" description="Helical" evidence="1">
    <location>
        <begin position="266"/>
        <end position="286"/>
    </location>
</feature>
<organism evidence="3 4">
    <name type="scientific">Nitrospirillum amazonense</name>
    <dbReference type="NCBI Taxonomy" id="28077"/>
    <lineage>
        <taxon>Bacteria</taxon>
        <taxon>Pseudomonadati</taxon>
        <taxon>Pseudomonadota</taxon>
        <taxon>Alphaproteobacteria</taxon>
        <taxon>Rhodospirillales</taxon>
        <taxon>Azospirillaceae</taxon>
        <taxon>Nitrospirillum</taxon>
    </lineage>
</organism>
<keyword evidence="1" id="KW-0812">Transmembrane</keyword>
<dbReference type="InterPro" id="IPR050879">
    <property type="entry name" value="Acyltransferase_3"/>
</dbReference>
<feature type="transmembrane region" description="Helical" evidence="1">
    <location>
        <begin position="209"/>
        <end position="228"/>
    </location>
</feature>
<sequence length="384" mass="42592">MVLHAGVRPDRDAGAGIGAAKLTTLEWGRFLAATAVVFGHTGPNVDKLAAPGVGPVLGSWPVPGALGVTYFFVLSGFVMMMVHAGDWGNLPAVPRFWWRRLCRIYPAYWLALLIPFFFLHSLITPEAAMPMILLSPGHDREFIPAAWTLRHELVFYFFFGLALIPRLGPAILAVWVFATFWRWIPWPVLDMLHLPRSVWLSRVANPWGMRAISYFNFYFMAGLAAGWIFMRLRPGRRTSLALAVLGATLVLVTLPDLAWGKEYGGQVMFMRMAVQVALLVLGLAGLERHGVLRGGPLARRAGALSYPLYVIHMPLLLALEITLPKLALSGPALQGALVAVLTLIYLSAWLITVLFDQPVQRALRALEYRVRRRPGWAAAPQSRV</sequence>